<accession>A0A087AT72</accession>
<gene>
    <name evidence="1" type="ORF">BCUN_1813</name>
</gene>
<organism evidence="1 2">
    <name type="scientific">Bifidobacterium cuniculi</name>
    <dbReference type="NCBI Taxonomy" id="1688"/>
    <lineage>
        <taxon>Bacteria</taxon>
        <taxon>Bacillati</taxon>
        <taxon>Actinomycetota</taxon>
        <taxon>Actinomycetes</taxon>
        <taxon>Bifidobacteriales</taxon>
        <taxon>Bifidobacteriaceae</taxon>
        <taxon>Bifidobacterium</taxon>
    </lineage>
</organism>
<dbReference type="AlphaFoldDB" id="A0A087AT72"/>
<dbReference type="eggNOG" id="ENOG5030BEK">
    <property type="taxonomic scope" value="Bacteria"/>
</dbReference>
<dbReference type="RefSeq" id="WP_033517039.1">
    <property type="nucleotide sequence ID" value="NZ_JGYV01000013.1"/>
</dbReference>
<dbReference type="OrthoDB" id="9795689at2"/>
<dbReference type="SMART" id="SM01101">
    <property type="entry name" value="CRISPR_assoc"/>
    <property type="match status" value="1"/>
</dbReference>
<name>A0A087AT72_9BIFI</name>
<dbReference type="STRING" id="1688.BCUN_1813"/>
<dbReference type="SUPFAM" id="SSF117987">
    <property type="entry name" value="CRISPR-associated protein"/>
    <property type="match status" value="2"/>
</dbReference>
<protein>
    <submittedName>
        <fullName evidence="1">CRISPR-associated protein, Cse3 family</fullName>
    </submittedName>
</protein>
<dbReference type="Proteomes" id="UP000029067">
    <property type="component" value="Unassembled WGS sequence"/>
</dbReference>
<dbReference type="NCBIfam" id="TIGR01907">
    <property type="entry name" value="casE_Cse3"/>
    <property type="match status" value="1"/>
</dbReference>
<dbReference type="Gene3D" id="3.30.70.1210">
    <property type="entry name" value="Crispr-associated protein, domain 2"/>
    <property type="match status" value="1"/>
</dbReference>
<sequence length="225" mass="25266">MTFFSRVMINPMDRHVLRVGSSLQRMHAVLAKATDAQASNQRTLWRLDRGLGSAWAKLYIVSAEKPKQDILQAELGIRPADMACTEYEPFLSKLECGQEWGFRITANPTHSIMGSDGVSRGARKPLVKRDDQEQWLCRQLRKSGCHVTINRLEQPELRIQDVQQTSFGRRTSTVTLTRVTYEGLLSIDDADSLRRTMLEGIGPAKAYGCGLLTLAPLAPNMVKQH</sequence>
<reference evidence="1 2" key="1">
    <citation type="submission" date="2014-03" db="EMBL/GenBank/DDBJ databases">
        <title>Genomics of Bifidobacteria.</title>
        <authorList>
            <person name="Ventura M."/>
            <person name="Milani C."/>
            <person name="Lugli G.A."/>
        </authorList>
    </citation>
    <scope>NUCLEOTIDE SEQUENCE [LARGE SCALE GENOMIC DNA]</scope>
    <source>
        <strain evidence="1 2">LMG 10738</strain>
    </source>
</reference>
<evidence type="ECO:0000313" key="1">
    <source>
        <dbReference type="EMBL" id="KFI61972.1"/>
    </source>
</evidence>
<dbReference type="EMBL" id="JGYV01000013">
    <property type="protein sequence ID" value="KFI61972.1"/>
    <property type="molecule type" value="Genomic_DNA"/>
</dbReference>
<dbReference type="Pfam" id="PF08798">
    <property type="entry name" value="CRISPR_assoc"/>
    <property type="match status" value="1"/>
</dbReference>
<proteinExistence type="predicted"/>
<evidence type="ECO:0000313" key="2">
    <source>
        <dbReference type="Proteomes" id="UP000029067"/>
    </source>
</evidence>
<dbReference type="CDD" id="cd09727">
    <property type="entry name" value="Cas6_I-E"/>
    <property type="match status" value="1"/>
</dbReference>
<dbReference type="Gene3D" id="3.30.70.1200">
    <property type="entry name" value="Crispr-associated protein, domain 1"/>
    <property type="match status" value="1"/>
</dbReference>
<keyword evidence="2" id="KW-1185">Reference proteome</keyword>
<comment type="caution">
    <text evidence="1">The sequence shown here is derived from an EMBL/GenBank/DDBJ whole genome shotgun (WGS) entry which is preliminary data.</text>
</comment>
<dbReference type="InterPro" id="IPR010179">
    <property type="entry name" value="CRISPR-assoc_prot_Cse3"/>
</dbReference>